<feature type="region of interest" description="Disordered" evidence="1">
    <location>
        <begin position="353"/>
        <end position="388"/>
    </location>
</feature>
<accession>A0A0J9X7S3</accession>
<comment type="caution">
    <text evidence="3">The sequence shown here is derived from an EMBL/GenBank/DDBJ whole genome shotgun (WGS) entry which is preliminary data.</text>
</comment>
<dbReference type="PANTHER" id="PTHR16469">
    <property type="entry name" value="UBIQUITIN-ASSOCIATED AND SH3 DOMAIN-CONTAINING BA-RELATED"/>
    <property type="match status" value="1"/>
</dbReference>
<feature type="domain" description="Transcription factor TFIIIC triple barrel" evidence="2">
    <location>
        <begin position="272"/>
        <end position="339"/>
    </location>
</feature>
<keyword evidence="3" id="KW-0396">Initiation factor</keyword>
<keyword evidence="4" id="KW-1185">Reference proteome</keyword>
<reference evidence="3" key="1">
    <citation type="submission" date="2014-03" db="EMBL/GenBank/DDBJ databases">
        <authorList>
            <person name="Casaregola S."/>
        </authorList>
    </citation>
    <scope>NUCLEOTIDE SEQUENCE [LARGE SCALE GENOMIC DNA]</scope>
    <source>
        <strain evidence="3">CLIB 918</strain>
    </source>
</reference>
<dbReference type="SUPFAM" id="SSF53254">
    <property type="entry name" value="Phosphoglycerate mutase-like"/>
    <property type="match status" value="1"/>
</dbReference>
<dbReference type="GO" id="GO:0003743">
    <property type="term" value="F:translation initiation factor activity"/>
    <property type="evidence" value="ECO:0007669"/>
    <property type="project" value="UniProtKB-KW"/>
</dbReference>
<evidence type="ECO:0000313" key="4">
    <source>
        <dbReference type="Proteomes" id="UP000242525"/>
    </source>
</evidence>
<evidence type="ECO:0000256" key="1">
    <source>
        <dbReference type="SAM" id="MobiDB-lite"/>
    </source>
</evidence>
<feature type="compositionally biased region" description="Basic and acidic residues" evidence="1">
    <location>
        <begin position="403"/>
        <end position="419"/>
    </location>
</feature>
<name>A0A0J9X7S3_GEOCN</name>
<dbReference type="Gene3D" id="3.40.50.1240">
    <property type="entry name" value="Phosphoglycerate mutase-like"/>
    <property type="match status" value="1"/>
</dbReference>
<dbReference type="AlphaFoldDB" id="A0A0J9X7S3"/>
<dbReference type="InterPro" id="IPR029033">
    <property type="entry name" value="His_PPase_superfam"/>
</dbReference>
<feature type="region of interest" description="Disordered" evidence="1">
    <location>
        <begin position="403"/>
        <end position="467"/>
    </location>
</feature>
<proteinExistence type="predicted"/>
<dbReference type="InterPro" id="IPR019481">
    <property type="entry name" value="TFIIIC_triple_barrel"/>
</dbReference>
<sequence>MVTTIYITRHGYRANWILDRPVPPPPTGIPADPVLAEHGLEQAEELSVHIAKAVQPRPQQILVSPYYRCLQTATPTARALDLSLCVEPGVSEWLGRPSYDVPPNPAPVKVLKEFFPLIDTNYTPIEPTTFVSETREELHARTARFIAGLIARLDAEQPEIDAVLLVTHAATKIALGRALLQDPERDIRTGTCSLDTYTRIPGSDKWNPVRIGETDFLSKGEEMHWGFENAYAPGSTEDIAARKLGSEPDAIPEMIKPDNAATTAATGDDEDEEVTVYVPLDLSQLSYGAEDASKQLSSQAKLQMVDLDSDRPMFRLGEALYEGSWQDMVGTELYSTFDGDVVAKTRTRIQLNPIGFEAKPETPETTGGGDEGSNAKTPAAPEVGTKRKQTLVEKLALITKRRLEEEKAKQAALAEREENLEKEDEEEDEEDEEFGGEEEDDKNDEEEENDEDGDVVMKESTPGTTST</sequence>
<dbReference type="CDD" id="cd07067">
    <property type="entry name" value="HP_PGM_like"/>
    <property type="match status" value="1"/>
</dbReference>
<dbReference type="InterPro" id="IPR013078">
    <property type="entry name" value="His_Pase_superF_clade-1"/>
</dbReference>
<dbReference type="STRING" id="1173061.A0A0J9X7S3"/>
<organism evidence="3 4">
    <name type="scientific">Geotrichum candidum</name>
    <name type="common">Oospora lactis</name>
    <name type="synonym">Dipodascus geotrichum</name>
    <dbReference type="NCBI Taxonomy" id="1173061"/>
    <lineage>
        <taxon>Eukaryota</taxon>
        <taxon>Fungi</taxon>
        <taxon>Dikarya</taxon>
        <taxon>Ascomycota</taxon>
        <taxon>Saccharomycotina</taxon>
        <taxon>Dipodascomycetes</taxon>
        <taxon>Dipodascales</taxon>
        <taxon>Dipodascaceae</taxon>
        <taxon>Geotrichum</taxon>
    </lineage>
</organism>
<dbReference type="InterPro" id="IPR051710">
    <property type="entry name" value="Phosphatase_SH3-domain"/>
</dbReference>
<evidence type="ECO:0000313" key="3">
    <source>
        <dbReference type="EMBL" id="CDO53217.1"/>
    </source>
</evidence>
<dbReference type="Pfam" id="PF00300">
    <property type="entry name" value="His_Phos_1"/>
    <property type="match status" value="1"/>
</dbReference>
<dbReference type="PANTHER" id="PTHR16469:SF51">
    <property type="entry name" value="TRANSCRIPTION FACTOR TAU 55 KDA SUBUNIT"/>
    <property type="match status" value="1"/>
</dbReference>
<feature type="compositionally biased region" description="Acidic residues" evidence="1">
    <location>
        <begin position="420"/>
        <end position="454"/>
    </location>
</feature>
<protein>
    <submittedName>
        <fullName evidence="3">Similar to Saccharomyces cerevisiae YOR110W TFC7 One of six subunits of the RNA polymerase III transcription initiation factor complex (TFIIIC)</fullName>
    </submittedName>
</protein>
<evidence type="ECO:0000259" key="2">
    <source>
        <dbReference type="Pfam" id="PF10419"/>
    </source>
</evidence>
<dbReference type="Proteomes" id="UP000242525">
    <property type="component" value="Unassembled WGS sequence"/>
</dbReference>
<dbReference type="Pfam" id="PF10419">
    <property type="entry name" value="TFIIIC_sub6"/>
    <property type="match status" value="1"/>
</dbReference>
<keyword evidence="3" id="KW-0648">Protein biosynthesis</keyword>
<gene>
    <name evidence="3" type="ORF">BN980_GECA04s06258g</name>
</gene>
<dbReference type="EMBL" id="CCBN010000004">
    <property type="protein sequence ID" value="CDO53217.1"/>
    <property type="molecule type" value="Genomic_DNA"/>
</dbReference>
<dbReference type="OrthoDB" id="414418at2759"/>
<dbReference type="Gene3D" id="2.60.40.4370">
    <property type="match status" value="1"/>
</dbReference>